<dbReference type="PANTHER" id="PTHR32470:SF2">
    <property type="entry name" value="NADH DEHYDROGENASE [UBIQUINONE] 1 ALPHA SUBCOMPLEX ASSEMBLY FACTOR 2"/>
    <property type="match status" value="1"/>
</dbReference>
<dbReference type="VEuPathDB" id="VectorBase:MDOA005005"/>
<dbReference type="PANTHER" id="PTHR32470">
    <property type="entry name" value="ADH DEHYDROGENASE [UBIQUINONE] 1 ALPHA SUBCOMPLEX ASSEMBLY FACTOR 2"/>
    <property type="match status" value="1"/>
</dbReference>
<gene>
    <name evidence="3" type="primary">101896129</name>
    <name evidence="5" type="synonym">LOC101896129</name>
</gene>
<keyword evidence="4" id="KW-1185">Reference proteome</keyword>
<dbReference type="Pfam" id="PF05071">
    <property type="entry name" value="NDUFA12"/>
    <property type="match status" value="1"/>
</dbReference>
<dbReference type="InterPro" id="IPR007763">
    <property type="entry name" value="NDUFA12"/>
</dbReference>
<dbReference type="KEGG" id="mde:101896129"/>
<dbReference type="GO" id="GO:0045271">
    <property type="term" value="C:respiratory chain complex I"/>
    <property type="evidence" value="ECO:0007669"/>
    <property type="project" value="InterPro"/>
</dbReference>
<sequence>MAKPPSRDIIKIIFQNFFKSFRPRQIRGNLIGEDYFGNKYYEIPADPSIGKRKPSRWFEPADKEAFDNEITAEWEAWLRGRREEPPTREELVRNLQIMDMKKRNAAELEEKYGEKDASGKLIPPKETVGTFPKYNEYEIIPGKDPEKKF</sequence>
<dbReference type="GO" id="GO:0032981">
    <property type="term" value="P:mitochondrial respiratory chain complex I assembly"/>
    <property type="evidence" value="ECO:0007669"/>
    <property type="project" value="TreeGrafter"/>
</dbReference>
<protein>
    <submittedName>
        <fullName evidence="5">Mimitin, mitochondrial</fullName>
    </submittedName>
    <submittedName>
        <fullName evidence="2">NADH ubiquinone oxidoreductase subunit NDUFA12</fullName>
    </submittedName>
</protein>
<dbReference type="eggNOG" id="KOG3603">
    <property type="taxonomic scope" value="Eukaryota"/>
</dbReference>
<comment type="similarity">
    <text evidence="1">Belongs to the complex I NDUFA12 subunit family.</text>
</comment>
<dbReference type="AlphaFoldDB" id="T1PI10"/>
<evidence type="ECO:0000313" key="3">
    <source>
        <dbReference type="EnsemblMetazoa" id="MDOA005005-PA"/>
    </source>
</evidence>
<organism evidence="2">
    <name type="scientific">Musca domestica</name>
    <name type="common">House fly</name>
    <dbReference type="NCBI Taxonomy" id="7370"/>
    <lineage>
        <taxon>Eukaryota</taxon>
        <taxon>Metazoa</taxon>
        <taxon>Ecdysozoa</taxon>
        <taxon>Arthropoda</taxon>
        <taxon>Hexapoda</taxon>
        <taxon>Insecta</taxon>
        <taxon>Pterygota</taxon>
        <taxon>Neoptera</taxon>
        <taxon>Endopterygota</taxon>
        <taxon>Diptera</taxon>
        <taxon>Brachycera</taxon>
        <taxon>Muscomorpha</taxon>
        <taxon>Muscoidea</taxon>
        <taxon>Muscidae</taxon>
        <taxon>Musca</taxon>
    </lineage>
</organism>
<dbReference type="VEuPathDB" id="VectorBase:MDOMA2_018519"/>
<evidence type="ECO:0000256" key="1">
    <source>
        <dbReference type="ARBA" id="ARBA00007355"/>
    </source>
</evidence>
<reference evidence="5" key="3">
    <citation type="submission" date="2025-04" db="UniProtKB">
        <authorList>
            <consortium name="RefSeq"/>
        </authorList>
    </citation>
    <scope>IDENTIFICATION</scope>
    <source>
        <strain evidence="5">Aabys</strain>
    </source>
</reference>
<dbReference type="OrthoDB" id="10255576at2759"/>
<evidence type="ECO:0000313" key="4">
    <source>
        <dbReference type="Proteomes" id="UP001652621"/>
    </source>
</evidence>
<name>T1PI10_MUSDO</name>
<accession>T1PI10</accession>
<evidence type="ECO:0000313" key="2">
    <source>
        <dbReference type="EMBL" id="AFP62399.1"/>
    </source>
</evidence>
<dbReference type="RefSeq" id="XP_005187828.1">
    <property type="nucleotide sequence ID" value="XM_005187771.3"/>
</dbReference>
<keyword evidence="2" id="KW-0830">Ubiquinone</keyword>
<dbReference type="EnsemblMetazoa" id="MDOA005005-RA">
    <property type="protein sequence ID" value="MDOA005005-PA"/>
    <property type="gene ID" value="MDOA005005"/>
</dbReference>
<dbReference type="GeneID" id="101896129"/>
<reference evidence="2" key="1">
    <citation type="submission" date="2012-08" db="EMBL/GenBank/DDBJ databases">
        <title>Transcriptome of adult Musca domestica launches a platform for comparative house fly gene expression and characterization of differential gene expression among resistant and susceptible house flies.</title>
        <authorList>
            <person name="Liu N."/>
            <person name="Zhang L."/>
            <person name="Li M."/>
            <person name="Reid W."/>
        </authorList>
    </citation>
    <scope>NUCLEOTIDE SEQUENCE</scope>
    <source>
        <strain evidence="2">ALHF</strain>
        <tissue evidence="2">Whole body</tissue>
    </source>
</reference>
<evidence type="ECO:0000313" key="5">
    <source>
        <dbReference type="RefSeq" id="XP_005187828.1"/>
    </source>
</evidence>
<dbReference type="InterPro" id="IPR052618">
    <property type="entry name" value="ComplexI_NDUFA12"/>
</dbReference>
<dbReference type="GO" id="GO:0005739">
    <property type="term" value="C:mitochondrion"/>
    <property type="evidence" value="ECO:0007669"/>
    <property type="project" value="TreeGrafter"/>
</dbReference>
<proteinExistence type="evidence at transcript level"/>
<reference evidence="3" key="2">
    <citation type="submission" date="2021-01" db="UniProtKB">
        <authorList>
            <consortium name="EnsemblMetazoa"/>
        </authorList>
    </citation>
    <scope>IDENTIFICATION</scope>
    <source>
        <strain evidence="3">Aabys</strain>
    </source>
</reference>
<dbReference type="STRING" id="7370.T1PI10"/>
<dbReference type="EMBL" id="KA647770">
    <property type="protein sequence ID" value="AFP62399.1"/>
    <property type="molecule type" value="mRNA"/>
</dbReference>
<dbReference type="Proteomes" id="UP001652621">
    <property type="component" value="Unplaced"/>
</dbReference>